<reference evidence="1" key="1">
    <citation type="submission" date="2023-04" db="EMBL/GenBank/DDBJ databases">
        <title>A chromosome-level genome assembly of the parasitoid wasp Eretmocerus hayati.</title>
        <authorList>
            <person name="Zhong Y."/>
            <person name="Liu S."/>
            <person name="Liu Y."/>
        </authorList>
    </citation>
    <scope>NUCLEOTIDE SEQUENCE</scope>
    <source>
        <strain evidence="1">ZJU_SS_LIU_2023</strain>
    </source>
</reference>
<comment type="caution">
    <text evidence="1">The sequence shown here is derived from an EMBL/GenBank/DDBJ whole genome shotgun (WGS) entry which is preliminary data.</text>
</comment>
<gene>
    <name evidence="1" type="ORF">QAD02_013649</name>
</gene>
<dbReference type="Proteomes" id="UP001239111">
    <property type="component" value="Chromosome 2"/>
</dbReference>
<organism evidence="1 2">
    <name type="scientific">Eretmocerus hayati</name>
    <dbReference type="NCBI Taxonomy" id="131215"/>
    <lineage>
        <taxon>Eukaryota</taxon>
        <taxon>Metazoa</taxon>
        <taxon>Ecdysozoa</taxon>
        <taxon>Arthropoda</taxon>
        <taxon>Hexapoda</taxon>
        <taxon>Insecta</taxon>
        <taxon>Pterygota</taxon>
        <taxon>Neoptera</taxon>
        <taxon>Endopterygota</taxon>
        <taxon>Hymenoptera</taxon>
        <taxon>Apocrita</taxon>
        <taxon>Proctotrupomorpha</taxon>
        <taxon>Chalcidoidea</taxon>
        <taxon>Aphelinidae</taxon>
        <taxon>Aphelininae</taxon>
        <taxon>Eretmocerus</taxon>
    </lineage>
</organism>
<dbReference type="EMBL" id="CM056742">
    <property type="protein sequence ID" value="KAJ8677862.1"/>
    <property type="molecule type" value="Genomic_DNA"/>
</dbReference>
<evidence type="ECO:0000313" key="2">
    <source>
        <dbReference type="Proteomes" id="UP001239111"/>
    </source>
</evidence>
<protein>
    <submittedName>
        <fullName evidence="1">Uncharacterized protein</fullName>
    </submittedName>
</protein>
<name>A0ACC2P5Z7_9HYME</name>
<proteinExistence type="predicted"/>
<keyword evidence="2" id="KW-1185">Reference proteome</keyword>
<sequence>MSGVTQECLKTSDSCGSDSVSSTKTASPSAEMSPDADLEKCPEALKNVAGVPVEGFDPVIMDAGNSRNEKNNLDFFLAEPGSTSERCLPSIKDGQQQSVEPPKLDIVSDVRKISKRLAIPYSHIDEWLKTLKAHHPSLPLSHVTLLGKHENFDIETLQ</sequence>
<accession>A0ACC2P5Z7</accession>
<evidence type="ECO:0000313" key="1">
    <source>
        <dbReference type="EMBL" id="KAJ8677862.1"/>
    </source>
</evidence>